<keyword evidence="2 5" id="KW-0812">Transmembrane</keyword>
<sequence length="392" mass="39251">MTETADRTRRRWLVLAVAVAGQAATSTLVYGLPFLIPALRAAEGLDLAQAGGITVAPVLGVLVALIAWGAAADRFGERVVMTIGMTGTGVGALAAALLPGIPALAASLVVAGVFSASISAASGRAVLGWFGPTERGLAMGIRQTCQPIGVGIAALALPPVAGAFGYRAALLVPAALCLVCAVLVALALLDPPRQPAKSVAATRSPYRGGRLVRVHLASALLVVPQFVAGTFALTYLVSEQDWNPVAAGALLAAVQALGAAGRIGAGVWSDRVASRMRPMRTIAAGAALALVLWAIGDQVAPWLAAVGLVATMVISVTDNGLGFTATAELAGPFWAGRALGIQNTGQNAVALAVAPVFGALVPAAGWVWALLIAAVVPVAAMALTPVKGEGIG</sequence>
<dbReference type="GO" id="GO:0005886">
    <property type="term" value="C:plasma membrane"/>
    <property type="evidence" value="ECO:0007669"/>
    <property type="project" value="UniProtKB-SubCell"/>
</dbReference>
<dbReference type="PROSITE" id="PS51318">
    <property type="entry name" value="TAT"/>
    <property type="match status" value="1"/>
</dbReference>
<evidence type="ECO:0000313" key="8">
    <source>
        <dbReference type="Proteomes" id="UP000019277"/>
    </source>
</evidence>
<evidence type="ECO:0000256" key="4">
    <source>
        <dbReference type="ARBA" id="ARBA00023136"/>
    </source>
</evidence>
<organism evidence="7 8">
    <name type="scientific">Actinokineospora spheciospongiae</name>
    <dbReference type="NCBI Taxonomy" id="909613"/>
    <lineage>
        <taxon>Bacteria</taxon>
        <taxon>Bacillati</taxon>
        <taxon>Actinomycetota</taxon>
        <taxon>Actinomycetes</taxon>
        <taxon>Pseudonocardiales</taxon>
        <taxon>Pseudonocardiaceae</taxon>
        <taxon>Actinokineospora</taxon>
    </lineage>
</organism>
<dbReference type="PANTHER" id="PTHR23527:SF1">
    <property type="entry name" value="BLL3282 PROTEIN"/>
    <property type="match status" value="1"/>
</dbReference>
<dbReference type="InterPro" id="IPR052952">
    <property type="entry name" value="MFS-Transporter"/>
</dbReference>
<dbReference type="InterPro" id="IPR020846">
    <property type="entry name" value="MFS_dom"/>
</dbReference>
<keyword evidence="4 5" id="KW-0472">Membrane</keyword>
<dbReference type="SUPFAM" id="SSF103473">
    <property type="entry name" value="MFS general substrate transporter"/>
    <property type="match status" value="1"/>
</dbReference>
<dbReference type="GO" id="GO:0022857">
    <property type="term" value="F:transmembrane transporter activity"/>
    <property type="evidence" value="ECO:0007669"/>
    <property type="project" value="InterPro"/>
</dbReference>
<dbReference type="Gene3D" id="1.20.1250.20">
    <property type="entry name" value="MFS general substrate transporter like domains"/>
    <property type="match status" value="2"/>
</dbReference>
<dbReference type="Pfam" id="PF07690">
    <property type="entry name" value="MFS_1"/>
    <property type="match status" value="1"/>
</dbReference>
<evidence type="ECO:0000259" key="6">
    <source>
        <dbReference type="PROSITE" id="PS50850"/>
    </source>
</evidence>
<keyword evidence="7" id="KW-0813">Transport</keyword>
<dbReference type="Proteomes" id="UP000019277">
    <property type="component" value="Unassembled WGS sequence"/>
</dbReference>
<accession>W7IUE9</accession>
<evidence type="ECO:0000256" key="1">
    <source>
        <dbReference type="ARBA" id="ARBA00004651"/>
    </source>
</evidence>
<dbReference type="PROSITE" id="PS50850">
    <property type="entry name" value="MFS"/>
    <property type="match status" value="1"/>
</dbReference>
<feature type="transmembrane region" description="Helical" evidence="5">
    <location>
        <begin position="104"/>
        <end position="127"/>
    </location>
</feature>
<protein>
    <submittedName>
        <fullName evidence="7">Sugar transporter family protein</fullName>
    </submittedName>
</protein>
<comment type="caution">
    <text evidence="7">The sequence shown here is derived from an EMBL/GenBank/DDBJ whole genome shotgun (WGS) entry which is preliminary data.</text>
</comment>
<dbReference type="EMBL" id="AYXG01000162">
    <property type="protein sequence ID" value="EWC60382.1"/>
    <property type="molecule type" value="Genomic_DNA"/>
</dbReference>
<evidence type="ECO:0000256" key="3">
    <source>
        <dbReference type="ARBA" id="ARBA00022989"/>
    </source>
</evidence>
<dbReference type="InterPro" id="IPR011701">
    <property type="entry name" value="MFS"/>
</dbReference>
<feature type="transmembrane region" description="Helical" evidence="5">
    <location>
        <begin position="48"/>
        <end position="72"/>
    </location>
</feature>
<evidence type="ECO:0000256" key="5">
    <source>
        <dbReference type="SAM" id="Phobius"/>
    </source>
</evidence>
<dbReference type="PATRIC" id="fig|909613.9.peg.4342"/>
<dbReference type="eggNOG" id="COG2271">
    <property type="taxonomic scope" value="Bacteria"/>
</dbReference>
<dbReference type="RefSeq" id="WP_035285445.1">
    <property type="nucleotide sequence ID" value="NZ_AYXG01000162.1"/>
</dbReference>
<dbReference type="STRING" id="909613.UO65_4337"/>
<keyword evidence="7" id="KW-0762">Sugar transport</keyword>
<keyword evidence="3 5" id="KW-1133">Transmembrane helix</keyword>
<feature type="transmembrane region" description="Helical" evidence="5">
    <location>
        <begin position="12"/>
        <end position="36"/>
    </location>
</feature>
<evidence type="ECO:0000313" key="7">
    <source>
        <dbReference type="EMBL" id="EWC60382.1"/>
    </source>
</evidence>
<feature type="transmembrane region" description="Helical" evidence="5">
    <location>
        <begin position="211"/>
        <end position="233"/>
    </location>
</feature>
<keyword evidence="8" id="KW-1185">Reference proteome</keyword>
<feature type="transmembrane region" description="Helical" evidence="5">
    <location>
        <begin position="79"/>
        <end position="98"/>
    </location>
</feature>
<feature type="domain" description="Major facilitator superfamily (MFS) profile" evidence="6">
    <location>
        <begin position="11"/>
        <end position="391"/>
    </location>
</feature>
<proteinExistence type="predicted"/>
<feature type="transmembrane region" description="Helical" evidence="5">
    <location>
        <begin position="172"/>
        <end position="190"/>
    </location>
</feature>
<dbReference type="InterPro" id="IPR036259">
    <property type="entry name" value="MFS_trans_sf"/>
</dbReference>
<feature type="transmembrane region" description="Helical" evidence="5">
    <location>
        <begin position="344"/>
        <end position="361"/>
    </location>
</feature>
<name>W7IUE9_9PSEU</name>
<dbReference type="InterPro" id="IPR006311">
    <property type="entry name" value="TAT_signal"/>
</dbReference>
<comment type="subcellular location">
    <subcellularLocation>
        <location evidence="1">Cell membrane</location>
        <topology evidence="1">Multi-pass membrane protein</topology>
    </subcellularLocation>
</comment>
<reference evidence="7 8" key="1">
    <citation type="journal article" date="2014" name="Genome Announc.">
        <title>Draft Genome Sequence of the Antitrypanosomally Active Sponge-Associated Bacterium Actinokineospora sp. Strain EG49.</title>
        <authorList>
            <person name="Harjes J."/>
            <person name="Ryu T."/>
            <person name="Abdelmohsen U.R."/>
            <person name="Moitinho-Silva L."/>
            <person name="Horn H."/>
            <person name="Ravasi T."/>
            <person name="Hentschel U."/>
        </authorList>
    </citation>
    <scope>NUCLEOTIDE SEQUENCE [LARGE SCALE GENOMIC DNA]</scope>
    <source>
        <strain evidence="7 8">EG49</strain>
    </source>
</reference>
<feature type="transmembrane region" description="Helical" evidence="5">
    <location>
        <begin position="148"/>
        <end position="166"/>
    </location>
</feature>
<dbReference type="OrthoDB" id="8628659at2"/>
<dbReference type="AlphaFoldDB" id="W7IUE9"/>
<evidence type="ECO:0000256" key="2">
    <source>
        <dbReference type="ARBA" id="ARBA00022692"/>
    </source>
</evidence>
<feature type="transmembrane region" description="Helical" evidence="5">
    <location>
        <begin position="245"/>
        <end position="267"/>
    </location>
</feature>
<dbReference type="PANTHER" id="PTHR23527">
    <property type="entry name" value="BLL3282 PROTEIN"/>
    <property type="match status" value="1"/>
</dbReference>
<gene>
    <name evidence="7" type="ORF">UO65_4337</name>
</gene>
<feature type="transmembrane region" description="Helical" evidence="5">
    <location>
        <begin position="279"/>
        <end position="296"/>
    </location>
</feature>